<keyword evidence="1" id="KW-0675">Receptor</keyword>
<keyword evidence="2" id="KW-1185">Reference proteome</keyword>
<dbReference type="Proteomes" id="UP000297703">
    <property type="component" value="Unassembled WGS sequence"/>
</dbReference>
<organism evidence="1 2">
    <name type="scientific">Platysternon megacephalum</name>
    <name type="common">big-headed turtle</name>
    <dbReference type="NCBI Taxonomy" id="55544"/>
    <lineage>
        <taxon>Eukaryota</taxon>
        <taxon>Metazoa</taxon>
        <taxon>Chordata</taxon>
        <taxon>Craniata</taxon>
        <taxon>Vertebrata</taxon>
        <taxon>Euteleostomi</taxon>
        <taxon>Archelosauria</taxon>
        <taxon>Testudinata</taxon>
        <taxon>Testudines</taxon>
        <taxon>Cryptodira</taxon>
        <taxon>Durocryptodira</taxon>
        <taxon>Testudinoidea</taxon>
        <taxon>Platysternidae</taxon>
        <taxon>Platysternon</taxon>
    </lineage>
</organism>
<accession>A0A4D9FCI1</accession>
<evidence type="ECO:0000313" key="1">
    <source>
        <dbReference type="EMBL" id="TFK15154.1"/>
    </source>
</evidence>
<protein>
    <submittedName>
        <fullName evidence="1">Platelet-derived growth factor receptor-like protein</fullName>
    </submittedName>
</protein>
<dbReference type="AlphaFoldDB" id="A0A4D9FCI1"/>
<comment type="caution">
    <text evidence="1">The sequence shown here is derived from an EMBL/GenBank/DDBJ whole genome shotgun (WGS) entry which is preliminary data.</text>
</comment>
<reference evidence="1 2" key="2">
    <citation type="submission" date="2019-04" db="EMBL/GenBank/DDBJ databases">
        <title>The genome sequence of big-headed turtle.</title>
        <authorList>
            <person name="Gong S."/>
        </authorList>
    </citation>
    <scope>NUCLEOTIDE SEQUENCE [LARGE SCALE GENOMIC DNA]</scope>
    <source>
        <strain evidence="1">DO16091913</strain>
        <tissue evidence="1">Muscle</tissue>
    </source>
</reference>
<gene>
    <name evidence="1" type="ORF">DR999_PMT01447</name>
</gene>
<name>A0A4D9FCI1_9SAUR</name>
<evidence type="ECO:0000313" key="2">
    <source>
        <dbReference type="Proteomes" id="UP000297703"/>
    </source>
</evidence>
<reference evidence="1 2" key="1">
    <citation type="submission" date="2019-04" db="EMBL/GenBank/DDBJ databases">
        <title>Draft genome of the big-headed turtle Platysternon megacephalum.</title>
        <authorList>
            <person name="Gong S."/>
        </authorList>
    </citation>
    <scope>NUCLEOTIDE SEQUENCE [LARGE SCALE GENOMIC DNA]</scope>
    <source>
        <strain evidence="1">DO16091913</strain>
        <tissue evidence="1">Muscle</tissue>
    </source>
</reference>
<sequence length="139" mass="16407">MLGLFHKLWSKLPQGPEESSLSFPLKKKKKICHGYKANLQNMSCVMNGANLKRRNFFLRCQLLHFNGCRCLMMLLTHSISLLKAFKKGGEVYEELHQDSPKWGFKSWERPTHLNLYNTECRGDEIFLKRVWFSKCIHLF</sequence>
<dbReference type="EMBL" id="QXTE01000006">
    <property type="protein sequence ID" value="TFK15154.1"/>
    <property type="molecule type" value="Genomic_DNA"/>
</dbReference>
<proteinExistence type="predicted"/>